<proteinExistence type="predicted"/>
<gene>
    <name evidence="2" type="ORF">HUJ06_007738</name>
</gene>
<evidence type="ECO:0000313" key="3">
    <source>
        <dbReference type="Proteomes" id="UP000607653"/>
    </source>
</evidence>
<dbReference type="AlphaFoldDB" id="A0A822YX33"/>
<comment type="caution">
    <text evidence="2">The sequence shown here is derived from an EMBL/GenBank/DDBJ whole genome shotgun (WGS) entry which is preliminary data.</text>
</comment>
<dbReference type="EMBL" id="DUZY01000004">
    <property type="protein sequence ID" value="DAD37097.1"/>
    <property type="molecule type" value="Genomic_DNA"/>
</dbReference>
<feature type="coiled-coil region" evidence="1">
    <location>
        <begin position="44"/>
        <end position="71"/>
    </location>
</feature>
<evidence type="ECO:0000313" key="2">
    <source>
        <dbReference type="EMBL" id="DAD37097.1"/>
    </source>
</evidence>
<sequence>MDDHESSRMFPEVLFMRDLGSGRVESLGGRGSRGWKRRSTELTRDDIMRVADNLDSRVDRLKKESAKLDELVGLETKLNMTISKLDPRDSYMGYLDYSILGGSLVFGLEKLVQGLVILRIRIQICVCGITFLLMVDKDVFMLFIV</sequence>
<reference evidence="2 3" key="1">
    <citation type="journal article" date="2020" name="Mol. Biol. Evol.">
        <title>Distinct Expression and Methylation Patterns for Genes with Different Fates following a Single Whole-Genome Duplication in Flowering Plants.</title>
        <authorList>
            <person name="Shi T."/>
            <person name="Rahmani R.S."/>
            <person name="Gugger P.F."/>
            <person name="Wang M."/>
            <person name="Li H."/>
            <person name="Zhang Y."/>
            <person name="Li Z."/>
            <person name="Wang Q."/>
            <person name="Van de Peer Y."/>
            <person name="Marchal K."/>
            <person name="Chen J."/>
        </authorList>
    </citation>
    <scope>NUCLEOTIDE SEQUENCE [LARGE SCALE GENOMIC DNA]</scope>
    <source>
        <tissue evidence="2">Leaf</tissue>
    </source>
</reference>
<protein>
    <submittedName>
        <fullName evidence="2">Uncharacterized protein</fullName>
    </submittedName>
</protein>
<keyword evidence="1" id="KW-0175">Coiled coil</keyword>
<dbReference type="Proteomes" id="UP000607653">
    <property type="component" value="Unassembled WGS sequence"/>
</dbReference>
<evidence type="ECO:0000256" key="1">
    <source>
        <dbReference type="SAM" id="Coils"/>
    </source>
</evidence>
<keyword evidence="3" id="KW-1185">Reference proteome</keyword>
<organism evidence="2 3">
    <name type="scientific">Nelumbo nucifera</name>
    <name type="common">Sacred lotus</name>
    <dbReference type="NCBI Taxonomy" id="4432"/>
    <lineage>
        <taxon>Eukaryota</taxon>
        <taxon>Viridiplantae</taxon>
        <taxon>Streptophyta</taxon>
        <taxon>Embryophyta</taxon>
        <taxon>Tracheophyta</taxon>
        <taxon>Spermatophyta</taxon>
        <taxon>Magnoliopsida</taxon>
        <taxon>Proteales</taxon>
        <taxon>Nelumbonaceae</taxon>
        <taxon>Nelumbo</taxon>
    </lineage>
</organism>
<accession>A0A822YX33</accession>
<name>A0A822YX33_NELNU</name>